<dbReference type="InterPro" id="IPR044156">
    <property type="entry name" value="Galectin-like"/>
</dbReference>
<feature type="compositionally biased region" description="Low complexity" evidence="2">
    <location>
        <begin position="83"/>
        <end position="95"/>
    </location>
</feature>
<evidence type="ECO:0000256" key="2">
    <source>
        <dbReference type="SAM" id="MobiDB-lite"/>
    </source>
</evidence>
<organism evidence="4 5">
    <name type="scientific">Haemonchus contortus</name>
    <name type="common">Barber pole worm</name>
    <dbReference type="NCBI Taxonomy" id="6289"/>
    <lineage>
        <taxon>Eukaryota</taxon>
        <taxon>Metazoa</taxon>
        <taxon>Ecdysozoa</taxon>
        <taxon>Nematoda</taxon>
        <taxon>Chromadorea</taxon>
        <taxon>Rhabditida</taxon>
        <taxon>Rhabditina</taxon>
        <taxon>Rhabditomorpha</taxon>
        <taxon>Strongyloidea</taxon>
        <taxon>Trichostrongylidae</taxon>
        <taxon>Haemonchus</taxon>
    </lineage>
</organism>
<dbReference type="SMART" id="SM00276">
    <property type="entry name" value="GLECT"/>
    <property type="match status" value="4"/>
</dbReference>
<dbReference type="InterPro" id="IPR001079">
    <property type="entry name" value="Galectin_CRD"/>
</dbReference>
<keyword evidence="4" id="KW-1185">Reference proteome</keyword>
<sequence>MTSVKTDEPQIQPMQPIGELREPRPGDSGPTDESRLIRPMEPNAGAQGPTPGDSGPTDESRLIRPMEPNAGAQEPTPGGSGPNGPNAGAQGPTPGDSGPTDESRLIRPMEPNAGAQEPTPGGSGPNGQNAGAQEPTLGGSGPNGQNAGAKGPRPDDWRDGPRPTTTTQPCEGGGPGGPCIQEPRTGERGPTDGTQDKQIGTGTETREITKKVPKTVPCTTAYFPCPGSCGPLTLPYWGRISGRSTHFRGRINEDARRLEVTITYTASDTRSLAMLTTSFRFDQNMCLIRNSSMGMNWGKEEVVPMVLKQGEQFHLRFKVQSSWVDIFCNGQKVAAYRNHIPICQLREAHVSGDCTLTSAGSKFSNIPLVWRLPSGQLETGQRIVLRGVTTGCSWSLNLADEDQNNCLLYFSPRALEREIVRSSFMSGRWGAEQRDGPCPFQMGKEFTFSIQNDPCGLRFLMNSIPFGEFKHHPNVNPDKDYNSLYIDGDVDVIRLEKTAAVEEPDSAPVLLKLRPLRAGDSFSVEGRINEDANKVDFNLYSSANPQQNALHVNPRFYENTTVMNSYLNSDWGVEEQAPLVFRKGEAFTLKVSVYATYFEISCNGKKLYKYKHRIPYDGLDRMVVNGDCTVLGSSSNERRDITLPLEMGFPGGSLKTNQSIILHGIPRGDRWTLELPDDDEDILFHFKALFKANAVIRNALFDGSWGKEEKEGPFPFKMGEPFSIVFQNTPYSFRITVNDELFGTFAHRTEDPKVDYKGMKVDGDIEVLGVDVE</sequence>
<dbReference type="WBParaSite" id="HCON_00067960-00001">
    <property type="protein sequence ID" value="HCON_00067960-00001"/>
    <property type="gene ID" value="HCON_00067960"/>
</dbReference>
<dbReference type="OrthoDB" id="6251307at2759"/>
<feature type="domain" description="Galectin" evidence="3">
    <location>
        <begin position="646"/>
        <end position="773"/>
    </location>
</feature>
<feature type="domain" description="Galectin" evidence="3">
    <location>
        <begin position="231"/>
        <end position="362"/>
    </location>
</feature>
<dbReference type="GO" id="GO:0030246">
    <property type="term" value="F:carbohydrate binding"/>
    <property type="evidence" value="ECO:0007669"/>
    <property type="project" value="UniProtKB-KW"/>
</dbReference>
<protein>
    <submittedName>
        <fullName evidence="5">Galectin</fullName>
    </submittedName>
</protein>
<dbReference type="Proteomes" id="UP000025227">
    <property type="component" value="Unplaced"/>
</dbReference>
<accession>A0A7I4YB53</accession>
<feature type="region of interest" description="Disordered" evidence="2">
    <location>
        <begin position="1"/>
        <end position="208"/>
    </location>
</feature>
<feature type="domain" description="Galectin" evidence="3">
    <location>
        <begin position="369"/>
        <end position="498"/>
    </location>
</feature>
<dbReference type="SMART" id="SM00908">
    <property type="entry name" value="Gal-bind_lectin"/>
    <property type="match status" value="4"/>
</dbReference>
<dbReference type="PROSITE" id="PS51304">
    <property type="entry name" value="GALECTIN"/>
    <property type="match status" value="4"/>
</dbReference>
<dbReference type="OMA" id="RPMEPNA"/>
<name>A0A7I4YB53_HAECO</name>
<dbReference type="AlphaFoldDB" id="A0A7I4YB53"/>
<evidence type="ECO:0000259" key="3">
    <source>
        <dbReference type="PROSITE" id="PS51304"/>
    </source>
</evidence>
<evidence type="ECO:0000256" key="1">
    <source>
        <dbReference type="ARBA" id="ARBA00022734"/>
    </source>
</evidence>
<feature type="compositionally biased region" description="Polar residues" evidence="2">
    <location>
        <begin position="192"/>
        <end position="203"/>
    </location>
</feature>
<feature type="domain" description="Galectin" evidence="3">
    <location>
        <begin position="508"/>
        <end position="636"/>
    </location>
</feature>
<dbReference type="PANTHER" id="PTHR11346:SF116">
    <property type="entry name" value="GALECTIN"/>
    <property type="match status" value="1"/>
</dbReference>
<evidence type="ECO:0000313" key="5">
    <source>
        <dbReference type="WBParaSite" id="HCON_00067960-00001"/>
    </source>
</evidence>
<dbReference type="PANTHER" id="PTHR11346">
    <property type="entry name" value="GALECTIN"/>
    <property type="match status" value="1"/>
</dbReference>
<dbReference type="Pfam" id="PF00337">
    <property type="entry name" value="Gal-bind_lectin"/>
    <property type="match status" value="4"/>
</dbReference>
<dbReference type="SUPFAM" id="SSF49899">
    <property type="entry name" value="Concanavalin A-like lectins/glucanases"/>
    <property type="match status" value="4"/>
</dbReference>
<dbReference type="Gene3D" id="2.60.120.200">
    <property type="match status" value="4"/>
</dbReference>
<dbReference type="InterPro" id="IPR013320">
    <property type="entry name" value="ConA-like_dom_sf"/>
</dbReference>
<feature type="compositionally biased region" description="Basic and acidic residues" evidence="2">
    <location>
        <begin position="152"/>
        <end position="161"/>
    </location>
</feature>
<evidence type="ECO:0000313" key="4">
    <source>
        <dbReference type="Proteomes" id="UP000025227"/>
    </source>
</evidence>
<dbReference type="CDD" id="cd00070">
    <property type="entry name" value="GLECT"/>
    <property type="match status" value="3"/>
</dbReference>
<reference evidence="5" key="1">
    <citation type="submission" date="2020-12" db="UniProtKB">
        <authorList>
            <consortium name="WormBaseParasite"/>
        </authorList>
    </citation>
    <scope>IDENTIFICATION</scope>
    <source>
        <strain evidence="5">MHco3</strain>
    </source>
</reference>
<proteinExistence type="predicted"/>
<keyword evidence="1" id="KW-0430">Lectin</keyword>
<dbReference type="GO" id="GO:0016936">
    <property type="term" value="F:galactoside binding"/>
    <property type="evidence" value="ECO:0007669"/>
    <property type="project" value="TreeGrafter"/>
</dbReference>